<dbReference type="Pfam" id="PF03372">
    <property type="entry name" value="Exo_endo_phos"/>
    <property type="match status" value="1"/>
</dbReference>
<dbReference type="InterPro" id="IPR005135">
    <property type="entry name" value="Endo/exonuclease/phosphatase"/>
</dbReference>
<evidence type="ECO:0000259" key="1">
    <source>
        <dbReference type="Pfam" id="PF03372"/>
    </source>
</evidence>
<evidence type="ECO:0000313" key="2">
    <source>
        <dbReference type="EMBL" id="NNF07235.1"/>
    </source>
</evidence>
<protein>
    <submittedName>
        <fullName evidence="2">Choice-of-anchor D domain-containing protein</fullName>
    </submittedName>
</protein>
<dbReference type="Gene3D" id="3.60.10.10">
    <property type="entry name" value="Endonuclease/exonuclease/phosphatase"/>
    <property type="match status" value="1"/>
</dbReference>
<organism evidence="2 3">
    <name type="scientific">Eiseniibacteriota bacterium</name>
    <dbReference type="NCBI Taxonomy" id="2212470"/>
    <lineage>
        <taxon>Bacteria</taxon>
        <taxon>Candidatus Eiseniibacteriota</taxon>
    </lineage>
</organism>
<gene>
    <name evidence="2" type="ORF">HKN21_10785</name>
</gene>
<proteinExistence type="predicted"/>
<dbReference type="InterPro" id="IPR036691">
    <property type="entry name" value="Endo/exonu/phosph_ase_sf"/>
</dbReference>
<feature type="domain" description="Endonuclease/exonuclease/phosphatase" evidence="1">
    <location>
        <begin position="42"/>
        <end position="240"/>
    </location>
</feature>
<dbReference type="EMBL" id="JABDJR010000434">
    <property type="protein sequence ID" value="NNF07235.1"/>
    <property type="molecule type" value="Genomic_DNA"/>
</dbReference>
<sequence>MNLPTRAQRPSGSITRLVWLFVLALFLVPAFAQPASALRICTYNLLNYDNQLTVRDPAFRTVMTNLSSVDVLAVQEVQDQTAMNNFLNNVLNVVEPGQWAIATFFNDPSQSFNQGMFYRINAVDVVLADTLGNSPRDIAYYTVRPDGYASSAAEVTLFSHHFKAGSSGSDQSTRQAEADRLRLFLNTNFSSTDNFILLGDFNMRSSTEGAYQELTQSQANNDGRLFDPINTPGTWYNNFNFRFIHTQSTRTGSLSPGDGGASGGMDDRFDIILTSSALDDGNGLDQIESTYEAYGQDGSHFNAAISDAPTIPEGQVVADALERASDHLPVFMDFQVPAIASADASLNFGTVIVGATANQTLNVTNIAVTPADDLDYDLTPSAGFTAPGGTFMEPAGGGNNMHTIGMDTGTAGNKNGDVTVASNDVD</sequence>
<feature type="non-terminal residue" evidence="2">
    <location>
        <position position="426"/>
    </location>
</feature>
<reference evidence="2 3" key="1">
    <citation type="submission" date="2020-03" db="EMBL/GenBank/DDBJ databases">
        <title>Metabolic flexibility allows generalist bacteria to become dominant in a frequently disturbed ecosystem.</title>
        <authorList>
            <person name="Chen Y.-J."/>
            <person name="Leung P.M."/>
            <person name="Bay S.K."/>
            <person name="Hugenholtz P."/>
            <person name="Kessler A.J."/>
            <person name="Shelley G."/>
            <person name="Waite D.W."/>
            <person name="Cook P.L."/>
            <person name="Greening C."/>
        </authorList>
    </citation>
    <scope>NUCLEOTIDE SEQUENCE [LARGE SCALE GENOMIC DNA]</scope>
    <source>
        <strain evidence="2">SS_bin_28</strain>
    </source>
</reference>
<dbReference type="GO" id="GO:0003824">
    <property type="term" value="F:catalytic activity"/>
    <property type="evidence" value="ECO:0007669"/>
    <property type="project" value="InterPro"/>
</dbReference>
<comment type="caution">
    <text evidence="2">The sequence shown here is derived from an EMBL/GenBank/DDBJ whole genome shotgun (WGS) entry which is preliminary data.</text>
</comment>
<dbReference type="SUPFAM" id="SSF56219">
    <property type="entry name" value="DNase I-like"/>
    <property type="match status" value="1"/>
</dbReference>
<accession>A0A7Y2H2P1</accession>
<dbReference type="NCBIfam" id="NF012200">
    <property type="entry name" value="choice_anch_D"/>
    <property type="match status" value="1"/>
</dbReference>
<evidence type="ECO:0000313" key="3">
    <source>
        <dbReference type="Proteomes" id="UP000547674"/>
    </source>
</evidence>
<name>A0A7Y2H2P1_UNCEI</name>
<dbReference type="Proteomes" id="UP000547674">
    <property type="component" value="Unassembled WGS sequence"/>
</dbReference>
<dbReference type="AlphaFoldDB" id="A0A7Y2H2P1"/>